<gene>
    <name evidence="2" type="ORF">OTU49_013923</name>
</gene>
<protein>
    <recommendedName>
        <fullName evidence="1">HEPN domain-containing protein</fullName>
    </recommendedName>
</protein>
<dbReference type="PANTHER" id="PTHR46919:SF2">
    <property type="entry name" value="SACSIN"/>
    <property type="match status" value="1"/>
</dbReference>
<dbReference type="Gene3D" id="1.20.120.330">
    <property type="entry name" value="Nucleotidyltransferases domain 2"/>
    <property type="match status" value="1"/>
</dbReference>
<proteinExistence type="predicted"/>
<dbReference type="SUPFAM" id="SSF46565">
    <property type="entry name" value="Chaperone J-domain"/>
    <property type="match status" value="1"/>
</dbReference>
<name>A0AAW0VSL2_CHEQU</name>
<sequence>YLVDIDENLTDIKGKFSESTFTGFKDLDISMNDAEFVNCLPKNLKPKLLSHVVKEELDSGSEEISSRLLQQVREFLNSDCFKNAVLRIINHDFMESNELPSKESEVKSSLDTVHVKQFKEIITILKVNENEIGKRTKQFFVSVSSIGERKVTLCICEAIDSIFLRIALLDTYTNLLNFNSKSMMLYLPSILELYENPHGINLLLNKLGIREWGITNLTHTFYRTEVGSYLDEQLIHLLDNEFCQFHEGEIVCMKKYINGEVEDTEENIYIIVQVKRLKRKHDNLFMNEYEVKTENEAEFCIIVRAHQLYKFVRATTKDCKDIALTDQVTDDAFDSVFKDEIMIIIRKQMGEIWKVEDKKERRHLLRRLILKWHPDKNSHRVELSTRVIQYIQHLLNRLENGEDVSDDKDVKTSGYTLSGFYSNIFQPPTRQHVGSSDSVESQMSYEKTPDYPEAMRHLKQAEHDFAEACRCDGGSSCWIMYMCHQAAEKILKASLYLQNRRMAANFQSGSACHSLITISSSLESKESLSLAIALDNRVGHHTFLRYPSVKGCPCDHYTSDDAKYMLSKTGDLMKVLRPHFVK</sequence>
<accession>A0AAW0VSL2</accession>
<reference evidence="2 3" key="1">
    <citation type="journal article" date="2024" name="BMC Genomics">
        <title>Genome assembly of redclaw crayfish (Cherax quadricarinatus) provides insights into its immune adaptation and hypoxia tolerance.</title>
        <authorList>
            <person name="Liu Z."/>
            <person name="Zheng J."/>
            <person name="Li H."/>
            <person name="Fang K."/>
            <person name="Wang S."/>
            <person name="He J."/>
            <person name="Zhou D."/>
            <person name="Weng S."/>
            <person name="Chi M."/>
            <person name="Gu Z."/>
            <person name="He J."/>
            <person name="Li F."/>
            <person name="Wang M."/>
        </authorList>
    </citation>
    <scope>NUCLEOTIDE SEQUENCE [LARGE SCALE GENOMIC DNA]</scope>
    <source>
        <strain evidence="2">ZL_2023a</strain>
    </source>
</reference>
<dbReference type="PANTHER" id="PTHR46919">
    <property type="entry name" value="ZINC FINGER, C3HC4 TYPE (RING FINGER) FAMILY PROTEIN"/>
    <property type="match status" value="1"/>
</dbReference>
<keyword evidence="3" id="KW-1185">Reference proteome</keyword>
<dbReference type="Pfam" id="PF05168">
    <property type="entry name" value="HEPN"/>
    <property type="match status" value="1"/>
</dbReference>
<comment type="caution">
    <text evidence="2">The sequence shown here is derived from an EMBL/GenBank/DDBJ whole genome shotgun (WGS) entry which is preliminary data.</text>
</comment>
<dbReference type="AlphaFoldDB" id="A0AAW0VSL2"/>
<dbReference type="InterPro" id="IPR036869">
    <property type="entry name" value="J_dom_sf"/>
</dbReference>
<dbReference type="Gene3D" id="1.10.287.110">
    <property type="entry name" value="DnaJ domain"/>
    <property type="match status" value="1"/>
</dbReference>
<organism evidence="2 3">
    <name type="scientific">Cherax quadricarinatus</name>
    <name type="common">Australian red claw crayfish</name>
    <dbReference type="NCBI Taxonomy" id="27406"/>
    <lineage>
        <taxon>Eukaryota</taxon>
        <taxon>Metazoa</taxon>
        <taxon>Ecdysozoa</taxon>
        <taxon>Arthropoda</taxon>
        <taxon>Crustacea</taxon>
        <taxon>Multicrustacea</taxon>
        <taxon>Malacostraca</taxon>
        <taxon>Eumalacostraca</taxon>
        <taxon>Eucarida</taxon>
        <taxon>Decapoda</taxon>
        <taxon>Pleocyemata</taxon>
        <taxon>Astacidea</taxon>
        <taxon>Parastacoidea</taxon>
        <taxon>Parastacidae</taxon>
        <taxon>Cherax</taxon>
    </lineage>
</organism>
<dbReference type="EMBL" id="JARKIK010001725">
    <property type="protein sequence ID" value="KAK8719600.1"/>
    <property type="molecule type" value="Genomic_DNA"/>
</dbReference>
<dbReference type="Proteomes" id="UP001445076">
    <property type="component" value="Unassembled WGS sequence"/>
</dbReference>
<feature type="non-terminal residue" evidence="2">
    <location>
        <position position="1"/>
    </location>
</feature>
<evidence type="ECO:0000259" key="1">
    <source>
        <dbReference type="Pfam" id="PF05168"/>
    </source>
</evidence>
<dbReference type="InterPro" id="IPR007842">
    <property type="entry name" value="HEPN_dom"/>
</dbReference>
<evidence type="ECO:0000313" key="3">
    <source>
        <dbReference type="Proteomes" id="UP001445076"/>
    </source>
</evidence>
<feature type="domain" description="HEPN" evidence="1">
    <location>
        <begin position="456"/>
        <end position="574"/>
    </location>
</feature>
<dbReference type="SUPFAM" id="SSF81593">
    <property type="entry name" value="Nucleotidyltransferase substrate binding subunit/domain"/>
    <property type="match status" value="1"/>
</dbReference>
<evidence type="ECO:0000313" key="2">
    <source>
        <dbReference type="EMBL" id="KAK8719600.1"/>
    </source>
</evidence>